<feature type="region of interest" description="Disordered" evidence="2">
    <location>
        <begin position="20"/>
        <end position="40"/>
    </location>
</feature>
<evidence type="ECO:0000313" key="4">
    <source>
        <dbReference type="EMBL" id="QOU19589.1"/>
    </source>
</evidence>
<dbReference type="Proteomes" id="UP000663131">
    <property type="component" value="Chromosome 6"/>
</dbReference>
<evidence type="ECO:0000313" key="5">
    <source>
        <dbReference type="Proteomes" id="UP000663131"/>
    </source>
</evidence>
<proteinExistence type="predicted"/>
<dbReference type="GO" id="GO:0008270">
    <property type="term" value="F:zinc ion binding"/>
    <property type="evidence" value="ECO:0007669"/>
    <property type="project" value="UniProtKB-KW"/>
</dbReference>
<organism evidence="4 5">
    <name type="scientific">Dekkera bruxellensis</name>
    <name type="common">Brettanomyces custersii</name>
    <dbReference type="NCBI Taxonomy" id="5007"/>
    <lineage>
        <taxon>Eukaryota</taxon>
        <taxon>Fungi</taxon>
        <taxon>Dikarya</taxon>
        <taxon>Ascomycota</taxon>
        <taxon>Saccharomycotina</taxon>
        <taxon>Pichiomycetes</taxon>
        <taxon>Pichiales</taxon>
        <taxon>Pichiaceae</taxon>
        <taxon>Brettanomyces</taxon>
    </lineage>
</organism>
<gene>
    <name evidence="4" type="ORF">BRETT_003738</name>
</gene>
<dbReference type="EMBL" id="CP063134">
    <property type="protein sequence ID" value="QOU19589.1"/>
    <property type="molecule type" value="Genomic_DNA"/>
</dbReference>
<name>A0A871R1M5_DEKBR</name>
<dbReference type="InterPro" id="IPR013087">
    <property type="entry name" value="Znf_C2H2_type"/>
</dbReference>
<evidence type="ECO:0000259" key="3">
    <source>
        <dbReference type="PROSITE" id="PS50157"/>
    </source>
</evidence>
<reference evidence="4" key="1">
    <citation type="submission" date="2020-10" db="EMBL/GenBank/DDBJ databases">
        <authorList>
            <person name="Palmer J.M."/>
        </authorList>
    </citation>
    <scope>NUCLEOTIDE SEQUENCE</scope>
    <source>
        <strain evidence="4">UCD 2041</strain>
    </source>
</reference>
<keyword evidence="1" id="KW-0479">Metal-binding</keyword>
<dbReference type="GeneID" id="64575661"/>
<feature type="region of interest" description="Disordered" evidence="2">
    <location>
        <begin position="351"/>
        <end position="370"/>
    </location>
</feature>
<feature type="domain" description="C2H2-type" evidence="3">
    <location>
        <begin position="429"/>
        <end position="465"/>
    </location>
</feature>
<feature type="compositionally biased region" description="Basic and acidic residues" evidence="2">
    <location>
        <begin position="193"/>
        <end position="204"/>
    </location>
</feature>
<feature type="compositionally biased region" description="Polar residues" evidence="2">
    <location>
        <begin position="173"/>
        <end position="192"/>
    </location>
</feature>
<dbReference type="AlphaFoldDB" id="A0A871R1M5"/>
<evidence type="ECO:0000256" key="2">
    <source>
        <dbReference type="SAM" id="MobiDB-lite"/>
    </source>
</evidence>
<evidence type="ECO:0000256" key="1">
    <source>
        <dbReference type="PROSITE-ProRule" id="PRU00042"/>
    </source>
</evidence>
<reference evidence="4" key="2">
    <citation type="journal article" name="BMC Genomics">
        <title>New genome assemblies reveal patterns of domestication and adaptation across Brettanomyces (Dekkera) species.</title>
        <authorList>
            <person name="Roach M.J."/>
            <person name="Borneman A.R."/>
        </authorList>
    </citation>
    <scope>NUCLEOTIDE SEQUENCE</scope>
    <source>
        <strain evidence="4">UCD 2041</strain>
    </source>
</reference>
<feature type="region of interest" description="Disordered" evidence="2">
    <location>
        <begin position="134"/>
        <end position="204"/>
    </location>
</feature>
<sequence length="569" mass="64007">MTSTLKRTLTDIMEDELYSPSSFQSHSHTAGSTTSSFGGSNGAFGTGSGFQHFRRDQFPSYNDYRHSFMSPSWPHQMQSQQQQSQQQDDLSRYLHLNGSQDSFEQTDGSSISSMPQKNEPQEFVNCDTVLKHPQLPTVGDTNEPQYKSTAMRQTLSEPSSKPCSVPFGVSGAVSDNTSSAGSESNKAWNNDVHSGHDNSEKDTKFGNLDDEVILVPQDDYLFDQNDSQYYPNILQFGLGDGKPLPESDELNVFKSNDVYPEDEFSEDDEDDDDLNKLDSMDWDDLSSESSVGEDVAGSRKYLTNSGTFRNPAEVVQVMDDLYNDAGNPESIYTLPFGNAGSENTVKAGNPIVAPPLLGKPMKKQRDSIQPSRFRMPDVANQAIEKAKVNTKKGRPVSNKRQKRIRSKTPVLRKARNLKVSADSLKQEEHVCTIINPKTGMPCNKRFSRPYDLVRHQNTIHAPKRCFYRCMFCEDDLRRKHHLESNNVVVSHCGYRNSKFSVENSRNNMANSHNSKKVKASSAKGGYLSNKTFSRCDALTRHLRFRHGLNNEQVNDAMGYAKKHVEYYDN</sequence>
<dbReference type="KEGG" id="bbrx:BRETT_003738"/>
<feature type="compositionally biased region" description="Acidic residues" evidence="2">
    <location>
        <begin position="259"/>
        <end position="273"/>
    </location>
</feature>
<feature type="region of interest" description="Disordered" evidence="2">
    <location>
        <begin position="100"/>
        <end position="119"/>
    </location>
</feature>
<feature type="region of interest" description="Disordered" evidence="2">
    <location>
        <begin position="257"/>
        <end position="303"/>
    </location>
</feature>
<feature type="compositionally biased region" description="Polar residues" evidence="2">
    <location>
        <begin position="139"/>
        <end position="162"/>
    </location>
</feature>
<feature type="compositionally biased region" description="Low complexity" evidence="2">
    <location>
        <begin position="25"/>
        <end position="38"/>
    </location>
</feature>
<feature type="compositionally biased region" description="Polar residues" evidence="2">
    <location>
        <begin position="100"/>
        <end position="118"/>
    </location>
</feature>
<feature type="region of interest" description="Disordered" evidence="2">
    <location>
        <begin position="65"/>
        <end position="89"/>
    </location>
</feature>
<accession>A0A871R1M5</accession>
<dbReference type="RefSeq" id="XP_041136082.1">
    <property type="nucleotide sequence ID" value="XM_041282243.1"/>
</dbReference>
<protein>
    <recommendedName>
        <fullName evidence="3">C2H2-type domain-containing protein</fullName>
    </recommendedName>
</protein>
<feature type="compositionally biased region" description="Low complexity" evidence="2">
    <location>
        <begin position="76"/>
        <end position="87"/>
    </location>
</feature>
<dbReference type="PROSITE" id="PS50157">
    <property type="entry name" value="ZINC_FINGER_C2H2_2"/>
    <property type="match status" value="1"/>
</dbReference>
<dbReference type="OrthoDB" id="7295497at2759"/>
<keyword evidence="1" id="KW-0862">Zinc</keyword>
<keyword evidence="1" id="KW-0863">Zinc-finger</keyword>